<dbReference type="AlphaFoldDB" id="A0A9N9E488"/>
<name>A0A9N9E488_9GLOM</name>
<sequence length="214" mass="24289">KEEDVSKNKNKVSDKDSKSDIPTNNKKKCCEDKGKEDVKVSLTNNDKENISRLCSNGYCGGKKNKIERDENKTLICYQDTSNIDKDEKQILEQNSEHIEGGESFVEPKSEDQDRLIFDQGKLSKSKDPLSDIHCDEVDAKCIPVEPNSEKHEASFDEARVFKWDTKVVDDVKFCRQADVGYRKDSRGSNANNAKSKTYDDVVKKGDGNLRDKIE</sequence>
<dbReference type="EMBL" id="CAJVPZ010015147">
    <property type="protein sequence ID" value="CAG8663649.1"/>
    <property type="molecule type" value="Genomic_DNA"/>
</dbReference>
<dbReference type="Proteomes" id="UP000789396">
    <property type="component" value="Unassembled WGS sequence"/>
</dbReference>
<gene>
    <name evidence="2" type="ORF">RFULGI_LOCUS8950</name>
</gene>
<feature type="compositionally biased region" description="Basic and acidic residues" evidence="1">
    <location>
        <begin position="1"/>
        <end position="19"/>
    </location>
</feature>
<accession>A0A9N9E488</accession>
<dbReference type="OrthoDB" id="2493030at2759"/>
<feature type="compositionally biased region" description="Basic and acidic residues" evidence="1">
    <location>
        <begin position="196"/>
        <end position="214"/>
    </location>
</feature>
<keyword evidence="3" id="KW-1185">Reference proteome</keyword>
<evidence type="ECO:0000313" key="2">
    <source>
        <dbReference type="EMBL" id="CAG8663649.1"/>
    </source>
</evidence>
<feature type="non-terminal residue" evidence="2">
    <location>
        <position position="1"/>
    </location>
</feature>
<proteinExistence type="predicted"/>
<evidence type="ECO:0000256" key="1">
    <source>
        <dbReference type="SAM" id="MobiDB-lite"/>
    </source>
</evidence>
<feature type="region of interest" description="Disordered" evidence="1">
    <location>
        <begin position="182"/>
        <end position="214"/>
    </location>
</feature>
<organism evidence="2 3">
    <name type="scientific">Racocetra fulgida</name>
    <dbReference type="NCBI Taxonomy" id="60492"/>
    <lineage>
        <taxon>Eukaryota</taxon>
        <taxon>Fungi</taxon>
        <taxon>Fungi incertae sedis</taxon>
        <taxon>Mucoromycota</taxon>
        <taxon>Glomeromycotina</taxon>
        <taxon>Glomeromycetes</taxon>
        <taxon>Diversisporales</taxon>
        <taxon>Gigasporaceae</taxon>
        <taxon>Racocetra</taxon>
    </lineage>
</organism>
<reference evidence="2" key="1">
    <citation type="submission" date="2021-06" db="EMBL/GenBank/DDBJ databases">
        <authorList>
            <person name="Kallberg Y."/>
            <person name="Tangrot J."/>
            <person name="Rosling A."/>
        </authorList>
    </citation>
    <scope>NUCLEOTIDE SEQUENCE</scope>
    <source>
        <strain evidence="2">IN212</strain>
    </source>
</reference>
<feature type="region of interest" description="Disordered" evidence="1">
    <location>
        <begin position="1"/>
        <end position="36"/>
    </location>
</feature>
<evidence type="ECO:0000313" key="3">
    <source>
        <dbReference type="Proteomes" id="UP000789396"/>
    </source>
</evidence>
<protein>
    <submittedName>
        <fullName evidence="2">8545_t:CDS:1</fullName>
    </submittedName>
</protein>
<feature type="non-terminal residue" evidence="2">
    <location>
        <position position="214"/>
    </location>
</feature>
<comment type="caution">
    <text evidence="2">The sequence shown here is derived from an EMBL/GenBank/DDBJ whole genome shotgun (WGS) entry which is preliminary data.</text>
</comment>